<evidence type="ECO:0000313" key="3">
    <source>
        <dbReference type="EMBL" id="MBL1100152.1"/>
    </source>
</evidence>
<dbReference type="SUPFAM" id="SSF51126">
    <property type="entry name" value="Pectin lyase-like"/>
    <property type="match status" value="2"/>
</dbReference>
<dbReference type="InterPro" id="IPR011050">
    <property type="entry name" value="Pectin_lyase_fold/virulence"/>
</dbReference>
<proteinExistence type="predicted"/>
<dbReference type="InterPro" id="IPR012334">
    <property type="entry name" value="Pectin_lyas_fold"/>
</dbReference>
<evidence type="ECO:0000259" key="2">
    <source>
        <dbReference type="Pfam" id="PF13229"/>
    </source>
</evidence>
<dbReference type="SMART" id="SM00710">
    <property type="entry name" value="PbH1"/>
    <property type="match status" value="9"/>
</dbReference>
<dbReference type="InterPro" id="IPR039448">
    <property type="entry name" value="Beta_helix"/>
</dbReference>
<dbReference type="InterPro" id="IPR024535">
    <property type="entry name" value="RHGA/B-epi-like_pectate_lyase"/>
</dbReference>
<dbReference type="Proteomes" id="UP000634229">
    <property type="component" value="Unassembled WGS sequence"/>
</dbReference>
<dbReference type="EMBL" id="JAERRF010000017">
    <property type="protein sequence ID" value="MBL1100152.1"/>
    <property type="molecule type" value="Genomic_DNA"/>
</dbReference>
<gene>
    <name evidence="3" type="ORF">JK363_26460</name>
</gene>
<reference evidence="3 4" key="1">
    <citation type="submission" date="2021-01" db="EMBL/GenBank/DDBJ databases">
        <title>WGS of actinomycetes isolated from Thailand.</title>
        <authorList>
            <person name="Thawai C."/>
        </authorList>
    </citation>
    <scope>NUCLEOTIDE SEQUENCE [LARGE SCALE GENOMIC DNA]</scope>
    <source>
        <strain evidence="3 4">CA1R205</strain>
    </source>
</reference>
<dbReference type="NCBIfam" id="TIGR03804">
    <property type="entry name" value="para_beta_helix"/>
    <property type="match status" value="1"/>
</dbReference>
<dbReference type="RefSeq" id="WP_201877833.1">
    <property type="nucleotide sequence ID" value="NZ_JAERRF010000017.1"/>
</dbReference>
<evidence type="ECO:0000259" key="1">
    <source>
        <dbReference type="Pfam" id="PF12708"/>
    </source>
</evidence>
<feature type="domain" description="Right handed beta helix" evidence="2">
    <location>
        <begin position="356"/>
        <end position="514"/>
    </location>
</feature>
<name>A0ABS1NJ56_9ACTN</name>
<feature type="domain" description="Rhamnogalacturonase A/B/Epimerase-like pectate lyase" evidence="1">
    <location>
        <begin position="31"/>
        <end position="296"/>
    </location>
</feature>
<dbReference type="Gene3D" id="2.160.20.10">
    <property type="entry name" value="Single-stranded right-handed beta-helix, Pectin lyase-like"/>
    <property type="match status" value="1"/>
</dbReference>
<sequence length="541" mass="57218">MTTPVDQWHPALPITAGRLNYMLARLSEMTTVKSFGALGDGAADDAPAIQLALNDARDSGGGWVIVPPGVYLLSSLPLRIYRNTRLTLLPGAEFRRNMAETMLINGDAGQNFGGYTGHSNITVEGGLWNMRGTTAGLTGSVMCISIGHCQDITIRDLEVRDLPGYHAVELNSTKRGAILNCRFRGYVDPGARDFSEAIQLDLAKSSGVFGGFGPYDHTPAEDILIQGCYFGASGTGGTTAWPRGVGSHSATITKFHRRIRVLGNTFESVLQYGVSAYNWEDVTVTGNTFSSCGSGVRIRSVIASDTEDTKDPSGTQTNASQSIKNFAVSSNTFRFGGGYDEPIVALGETTGQILNLSISGNSIDDSTANENGIRLQRAERFSVSGNTISNVSGTAISMEDCTNGNVTGNEIYAPGSHGITSVTTTHTSLNANSIMYPANNGILVQDGSDIQVKNNYIKSPGRQTNNTWYGIRISTNASSIHLTGNKTRPNGSGNEAINGLSVSNTCTNIARSGNDWRGTQFTGGALADSSTSPATSATDLT</sequence>
<dbReference type="InterPro" id="IPR022441">
    <property type="entry name" value="Para_beta_helix_rpt-2"/>
</dbReference>
<dbReference type="Pfam" id="PF13229">
    <property type="entry name" value="Beta_helix"/>
    <property type="match status" value="1"/>
</dbReference>
<organism evidence="3 4">
    <name type="scientific">Streptomyces coffeae</name>
    <dbReference type="NCBI Taxonomy" id="621382"/>
    <lineage>
        <taxon>Bacteria</taxon>
        <taxon>Bacillati</taxon>
        <taxon>Actinomycetota</taxon>
        <taxon>Actinomycetes</taxon>
        <taxon>Kitasatosporales</taxon>
        <taxon>Streptomycetaceae</taxon>
        <taxon>Streptomyces</taxon>
    </lineage>
</organism>
<protein>
    <submittedName>
        <fullName evidence="3">Right-handed parallel beta-helix repeat-containing protein</fullName>
    </submittedName>
</protein>
<comment type="caution">
    <text evidence="3">The sequence shown here is derived from an EMBL/GenBank/DDBJ whole genome shotgun (WGS) entry which is preliminary data.</text>
</comment>
<accession>A0ABS1NJ56</accession>
<keyword evidence="4" id="KW-1185">Reference proteome</keyword>
<dbReference type="InterPro" id="IPR006626">
    <property type="entry name" value="PbH1"/>
</dbReference>
<evidence type="ECO:0000313" key="4">
    <source>
        <dbReference type="Proteomes" id="UP000634229"/>
    </source>
</evidence>
<dbReference type="Pfam" id="PF12708">
    <property type="entry name" value="Pect-lyase_RHGA_epim"/>
    <property type="match status" value="1"/>
</dbReference>